<dbReference type="InterPro" id="IPR004575">
    <property type="entry name" value="MAT1/Tfb3"/>
</dbReference>
<dbReference type="GO" id="GO:0005675">
    <property type="term" value="C:transcription factor TFIIH holo complex"/>
    <property type="evidence" value="ECO:0007669"/>
    <property type="project" value="InterPro"/>
</dbReference>
<dbReference type="AlphaFoldDB" id="A0A2Z6RMJ9"/>
<dbReference type="FunFam" id="3.30.40.10:FF:000037">
    <property type="entry name" value="Cdk-activating kinase assembly factor MAT1, centre"/>
    <property type="match status" value="1"/>
</dbReference>
<reference evidence="13 14" key="1">
    <citation type="submission" date="2017-11" db="EMBL/GenBank/DDBJ databases">
        <title>The genome of Rhizophagus clarus HR1 reveals common genetic basis of auxotrophy among arbuscular mycorrhizal fungi.</title>
        <authorList>
            <person name="Kobayashi Y."/>
        </authorList>
    </citation>
    <scope>NUCLEOTIDE SEQUENCE [LARGE SCALE GENOMIC DNA]</scope>
    <source>
        <strain evidence="13 14">HR1</strain>
    </source>
</reference>
<keyword evidence="10" id="KW-0175">Coiled coil</keyword>
<evidence type="ECO:0000256" key="6">
    <source>
        <dbReference type="ARBA" id="ARBA00023242"/>
    </source>
</evidence>
<dbReference type="Proteomes" id="UP000247702">
    <property type="component" value="Unassembled WGS sequence"/>
</dbReference>
<dbReference type="PROSITE" id="PS00518">
    <property type="entry name" value="ZF_RING_1"/>
    <property type="match status" value="1"/>
</dbReference>
<evidence type="ECO:0000256" key="5">
    <source>
        <dbReference type="ARBA" id="ARBA00022833"/>
    </source>
</evidence>
<keyword evidence="3" id="KW-0479">Metal-binding</keyword>
<feature type="region of interest" description="Disordered" evidence="11">
    <location>
        <begin position="218"/>
        <end position="240"/>
    </location>
</feature>
<evidence type="ECO:0000259" key="12">
    <source>
        <dbReference type="PROSITE" id="PS50089"/>
    </source>
</evidence>
<evidence type="ECO:0000256" key="9">
    <source>
        <dbReference type="PROSITE-ProRule" id="PRU00175"/>
    </source>
</evidence>
<dbReference type="NCBIfam" id="TIGR00570">
    <property type="entry name" value="cdk7"/>
    <property type="match status" value="1"/>
</dbReference>
<dbReference type="InterPro" id="IPR013083">
    <property type="entry name" value="Znf_RING/FYVE/PHD"/>
</dbReference>
<proteinExistence type="predicted"/>
<dbReference type="Pfam" id="PF06391">
    <property type="entry name" value="MAT1"/>
    <property type="match status" value="1"/>
</dbReference>
<dbReference type="InterPro" id="IPR015877">
    <property type="entry name" value="MAT1_centre"/>
</dbReference>
<dbReference type="InterPro" id="IPR017907">
    <property type="entry name" value="Znf_RING_CS"/>
</dbReference>
<keyword evidence="5" id="KW-0862">Zinc</keyword>
<dbReference type="GO" id="GO:0006289">
    <property type="term" value="P:nucleotide-excision repair"/>
    <property type="evidence" value="ECO:0007669"/>
    <property type="project" value="InterPro"/>
</dbReference>
<evidence type="ECO:0000256" key="8">
    <source>
        <dbReference type="ARBA" id="ARBA00033277"/>
    </source>
</evidence>
<dbReference type="GO" id="GO:0061575">
    <property type="term" value="F:cyclin-dependent protein serine/threonine kinase activator activity"/>
    <property type="evidence" value="ECO:0007669"/>
    <property type="project" value="InterPro"/>
</dbReference>
<dbReference type="STRING" id="94130.A0A2Z6RMJ9"/>
<evidence type="ECO:0000256" key="3">
    <source>
        <dbReference type="ARBA" id="ARBA00022723"/>
    </source>
</evidence>
<organism evidence="13 14">
    <name type="scientific">Rhizophagus clarus</name>
    <dbReference type="NCBI Taxonomy" id="94130"/>
    <lineage>
        <taxon>Eukaryota</taxon>
        <taxon>Fungi</taxon>
        <taxon>Fungi incertae sedis</taxon>
        <taxon>Mucoromycota</taxon>
        <taxon>Glomeromycotina</taxon>
        <taxon>Glomeromycetes</taxon>
        <taxon>Glomerales</taxon>
        <taxon>Glomeraceae</taxon>
        <taxon>Rhizophagus</taxon>
    </lineage>
</organism>
<dbReference type="Pfam" id="PF17121">
    <property type="entry name" value="zf-C3HC4_5"/>
    <property type="match status" value="1"/>
</dbReference>
<evidence type="ECO:0000256" key="2">
    <source>
        <dbReference type="ARBA" id="ARBA00022257"/>
    </source>
</evidence>
<evidence type="ECO:0000256" key="4">
    <source>
        <dbReference type="ARBA" id="ARBA00022771"/>
    </source>
</evidence>
<protein>
    <recommendedName>
        <fullName evidence="2">RNA polymerase II transcription factor B subunit 3</fullName>
    </recommendedName>
    <alternativeName>
        <fullName evidence="8">RNA polymerase II transcription factor B 38 kDa subunit</fullName>
    </alternativeName>
    <alternativeName>
        <fullName evidence="7">RNA polymerase II transcription factor B p38 subunit</fullName>
    </alternativeName>
</protein>
<feature type="coiled-coil region" evidence="10">
    <location>
        <begin position="172"/>
        <end position="202"/>
    </location>
</feature>
<dbReference type="EMBL" id="BEXD01003925">
    <property type="protein sequence ID" value="GBC04046.1"/>
    <property type="molecule type" value="Genomic_DNA"/>
</dbReference>
<comment type="subcellular location">
    <subcellularLocation>
        <location evidence="1">Nucleus</location>
    </subcellularLocation>
</comment>
<dbReference type="InterPro" id="IPR001841">
    <property type="entry name" value="Znf_RING"/>
</dbReference>
<dbReference type="PANTHER" id="PTHR12683:SF13">
    <property type="entry name" value="CDK-ACTIVATING KINASE ASSEMBLY FACTOR MAT1"/>
    <property type="match status" value="1"/>
</dbReference>
<comment type="caution">
    <text evidence="13">The sequence shown here is derived from an EMBL/GenBank/DDBJ whole genome shotgun (WGS) entry which is preliminary data.</text>
</comment>
<name>A0A2Z6RMJ9_9GLOM</name>
<evidence type="ECO:0000313" key="14">
    <source>
        <dbReference type="Proteomes" id="UP000247702"/>
    </source>
</evidence>
<dbReference type="SUPFAM" id="SSF57850">
    <property type="entry name" value="RING/U-box"/>
    <property type="match status" value="1"/>
</dbReference>
<gene>
    <name evidence="13" type="ORF">RclHR1_05490009</name>
</gene>
<dbReference type="PANTHER" id="PTHR12683">
    <property type="entry name" value="CDK-ACTIVATING KINASE ASSEMBLY FACTOR MAT1"/>
    <property type="match status" value="1"/>
</dbReference>
<evidence type="ECO:0000313" key="13">
    <source>
        <dbReference type="EMBL" id="GBC04046.1"/>
    </source>
</evidence>
<dbReference type="Gene3D" id="3.30.40.10">
    <property type="entry name" value="Zinc/RING finger domain, C3HC4 (zinc finger)"/>
    <property type="match status" value="1"/>
</dbReference>
<evidence type="ECO:0000256" key="11">
    <source>
        <dbReference type="SAM" id="MobiDB-lite"/>
    </source>
</evidence>
<evidence type="ECO:0000256" key="10">
    <source>
        <dbReference type="SAM" id="Coils"/>
    </source>
</evidence>
<keyword evidence="6" id="KW-0539">Nucleus</keyword>
<dbReference type="GO" id="GO:0006357">
    <property type="term" value="P:regulation of transcription by RNA polymerase II"/>
    <property type="evidence" value="ECO:0007669"/>
    <property type="project" value="TreeGrafter"/>
</dbReference>
<dbReference type="PROSITE" id="PS50089">
    <property type="entry name" value="ZF_RING_2"/>
    <property type="match status" value="1"/>
</dbReference>
<dbReference type="SMART" id="SM00184">
    <property type="entry name" value="RING"/>
    <property type="match status" value="1"/>
</dbReference>
<dbReference type="GO" id="GO:0008270">
    <property type="term" value="F:zinc ion binding"/>
    <property type="evidence" value="ECO:0007669"/>
    <property type="project" value="UniProtKB-KW"/>
</dbReference>
<dbReference type="InterPro" id="IPR057657">
    <property type="entry name" value="MAT1_CAK-anch"/>
</dbReference>
<dbReference type="Pfam" id="PF25811">
    <property type="entry name" value="CAK-anch_MAT1"/>
    <property type="match status" value="1"/>
</dbReference>
<sequence>MASSKNGNSKYSFDADEVCPICKNNRYLTPNMKLLVSDCYHKMCESCIDRLFANGAGPCPICQKILRKVSFIEPTFEDLRVEKEVKVRRMLSKQYNQRQEDFESLRLYNDYLEMVEEIAWNLINDKDKKETESLMAKHLNENRDVIARNRRKQDEEAKKASYYSEKVKLDKRMKFESYKKELDEEKKRKEREEAELIEELAKSKGSAAAILAEKKAMRQSSRNQELDNSPQQHYPSPGDSNLSSWYSSNLESASFIEDSQEFDAIASDYLDIGYYTLKDKYYDPYPYSLIKKRKEFSYKELFFNLLFLKYRYTEINTKLRAGGFSPKFVHERALQAAFSGLFSFTQSDDMKIE</sequence>
<evidence type="ECO:0000256" key="1">
    <source>
        <dbReference type="ARBA" id="ARBA00004123"/>
    </source>
</evidence>
<evidence type="ECO:0000256" key="7">
    <source>
        <dbReference type="ARBA" id="ARBA00029873"/>
    </source>
</evidence>
<accession>A0A2Z6RMJ9</accession>
<keyword evidence="14" id="KW-1185">Reference proteome</keyword>
<feature type="domain" description="RING-type" evidence="12">
    <location>
        <begin position="19"/>
        <end position="63"/>
    </location>
</feature>
<keyword evidence="4 9" id="KW-0863">Zinc-finger</keyword>